<name>A0A6J6HN72_9ZZZZ</name>
<dbReference type="EMBL" id="CAEZUS010000111">
    <property type="protein sequence ID" value="CAB4612424.1"/>
    <property type="molecule type" value="Genomic_DNA"/>
</dbReference>
<gene>
    <name evidence="1" type="ORF">UFOPK1852_00762</name>
</gene>
<accession>A0A6J6HN72</accession>
<proteinExistence type="predicted"/>
<reference evidence="1" key="1">
    <citation type="submission" date="2020-05" db="EMBL/GenBank/DDBJ databases">
        <authorList>
            <person name="Chiriac C."/>
            <person name="Salcher M."/>
            <person name="Ghai R."/>
            <person name="Kavagutti S V."/>
        </authorList>
    </citation>
    <scope>NUCLEOTIDE SEQUENCE</scope>
</reference>
<evidence type="ECO:0000313" key="1">
    <source>
        <dbReference type="EMBL" id="CAB4612424.1"/>
    </source>
</evidence>
<dbReference type="AlphaFoldDB" id="A0A6J6HN72"/>
<organism evidence="1">
    <name type="scientific">freshwater metagenome</name>
    <dbReference type="NCBI Taxonomy" id="449393"/>
    <lineage>
        <taxon>unclassified sequences</taxon>
        <taxon>metagenomes</taxon>
        <taxon>ecological metagenomes</taxon>
    </lineage>
</organism>
<protein>
    <submittedName>
        <fullName evidence="1">Unannotated protein</fullName>
    </submittedName>
</protein>
<sequence>MAVVATGVGLVAGAASVVKDPTWLKVLPDSFTAEIRNE</sequence>